<accession>A0A150GSV8</accession>
<evidence type="ECO:0000313" key="1">
    <source>
        <dbReference type="EMBL" id="KXZ52959.1"/>
    </source>
</evidence>
<sequence>MGLVVAEGLILPATCPISVRSLLALSALRLPLNAVLMGSGPGSEGGPASGLCGWRLLTGRALLVAARVEVVALATTLACNVYLRLGCRRDKRLKPQGSERKCVKAD</sequence>
<protein>
    <submittedName>
        <fullName evidence="1">Uncharacterized protein</fullName>
    </submittedName>
</protein>
<name>A0A150GSV8_GONPE</name>
<organism evidence="1 2">
    <name type="scientific">Gonium pectorale</name>
    <name type="common">Green alga</name>
    <dbReference type="NCBI Taxonomy" id="33097"/>
    <lineage>
        <taxon>Eukaryota</taxon>
        <taxon>Viridiplantae</taxon>
        <taxon>Chlorophyta</taxon>
        <taxon>core chlorophytes</taxon>
        <taxon>Chlorophyceae</taxon>
        <taxon>CS clade</taxon>
        <taxon>Chlamydomonadales</taxon>
        <taxon>Volvocaceae</taxon>
        <taxon>Gonium</taxon>
    </lineage>
</organism>
<dbReference type="Proteomes" id="UP000075714">
    <property type="component" value="Unassembled WGS sequence"/>
</dbReference>
<gene>
    <name evidence="1" type="ORF">GPECTOR_8g332</name>
</gene>
<keyword evidence="2" id="KW-1185">Reference proteome</keyword>
<proteinExistence type="predicted"/>
<dbReference type="EMBL" id="LSYV01000009">
    <property type="protein sequence ID" value="KXZ52959.1"/>
    <property type="molecule type" value="Genomic_DNA"/>
</dbReference>
<comment type="caution">
    <text evidence="1">The sequence shown here is derived from an EMBL/GenBank/DDBJ whole genome shotgun (WGS) entry which is preliminary data.</text>
</comment>
<reference evidence="2" key="1">
    <citation type="journal article" date="2016" name="Nat. Commun.">
        <title>The Gonium pectorale genome demonstrates co-option of cell cycle regulation during the evolution of multicellularity.</title>
        <authorList>
            <person name="Hanschen E.R."/>
            <person name="Marriage T.N."/>
            <person name="Ferris P.J."/>
            <person name="Hamaji T."/>
            <person name="Toyoda A."/>
            <person name="Fujiyama A."/>
            <person name="Neme R."/>
            <person name="Noguchi H."/>
            <person name="Minakuchi Y."/>
            <person name="Suzuki M."/>
            <person name="Kawai-Toyooka H."/>
            <person name="Smith D.R."/>
            <person name="Sparks H."/>
            <person name="Anderson J."/>
            <person name="Bakaric R."/>
            <person name="Luria V."/>
            <person name="Karger A."/>
            <person name="Kirschner M.W."/>
            <person name="Durand P.M."/>
            <person name="Michod R.E."/>
            <person name="Nozaki H."/>
            <person name="Olson B.J."/>
        </authorList>
    </citation>
    <scope>NUCLEOTIDE SEQUENCE [LARGE SCALE GENOMIC DNA]</scope>
    <source>
        <strain evidence="2">NIES-2863</strain>
    </source>
</reference>
<dbReference type="AlphaFoldDB" id="A0A150GSV8"/>
<evidence type="ECO:0000313" key="2">
    <source>
        <dbReference type="Proteomes" id="UP000075714"/>
    </source>
</evidence>